<keyword evidence="3" id="KW-0238">DNA-binding</keyword>
<dbReference type="InterPro" id="IPR000847">
    <property type="entry name" value="LysR_HTH_N"/>
</dbReference>
<reference evidence="7" key="1">
    <citation type="journal article" date="2019" name="Int. J. Syst. Evol. Microbiol.">
        <title>The Global Catalogue of Microorganisms (GCM) 10K type strain sequencing project: providing services to taxonomists for standard genome sequencing and annotation.</title>
        <authorList>
            <consortium name="The Broad Institute Genomics Platform"/>
            <consortium name="The Broad Institute Genome Sequencing Center for Infectious Disease"/>
            <person name="Wu L."/>
            <person name="Ma J."/>
        </authorList>
    </citation>
    <scope>NUCLEOTIDE SEQUENCE [LARGE SCALE GENOMIC DNA]</scope>
    <source>
        <strain evidence="7">CGMCC 1.19062</strain>
    </source>
</reference>
<dbReference type="Pfam" id="PF00126">
    <property type="entry name" value="HTH_1"/>
    <property type="match status" value="1"/>
</dbReference>
<proteinExistence type="inferred from homology"/>
<dbReference type="EMBL" id="JBHUIP010000011">
    <property type="protein sequence ID" value="MFD2263392.1"/>
    <property type="molecule type" value="Genomic_DNA"/>
</dbReference>
<dbReference type="SUPFAM" id="SSF46785">
    <property type="entry name" value="Winged helix' DNA-binding domain"/>
    <property type="match status" value="1"/>
</dbReference>
<evidence type="ECO:0000256" key="1">
    <source>
        <dbReference type="ARBA" id="ARBA00009437"/>
    </source>
</evidence>
<dbReference type="InterPro" id="IPR036388">
    <property type="entry name" value="WH-like_DNA-bd_sf"/>
</dbReference>
<comment type="caution">
    <text evidence="6">The sequence shown here is derived from an EMBL/GenBank/DDBJ whole genome shotgun (WGS) entry which is preliminary data.</text>
</comment>
<feature type="domain" description="HTH lysR-type" evidence="5">
    <location>
        <begin position="1"/>
        <end position="60"/>
    </location>
</feature>
<dbReference type="RefSeq" id="WP_379876393.1">
    <property type="nucleotide sequence ID" value="NZ_JBHUIP010000011.1"/>
</dbReference>
<dbReference type="InterPro" id="IPR058163">
    <property type="entry name" value="LysR-type_TF_proteobact-type"/>
</dbReference>
<dbReference type="InterPro" id="IPR005119">
    <property type="entry name" value="LysR_subst-bd"/>
</dbReference>
<keyword evidence="7" id="KW-1185">Reference proteome</keyword>
<protein>
    <submittedName>
        <fullName evidence="6">LysR family transcriptional regulator</fullName>
    </submittedName>
</protein>
<dbReference type="SUPFAM" id="SSF53850">
    <property type="entry name" value="Periplasmic binding protein-like II"/>
    <property type="match status" value="1"/>
</dbReference>
<evidence type="ECO:0000313" key="6">
    <source>
        <dbReference type="EMBL" id="MFD2263392.1"/>
    </source>
</evidence>
<evidence type="ECO:0000256" key="3">
    <source>
        <dbReference type="ARBA" id="ARBA00023125"/>
    </source>
</evidence>
<gene>
    <name evidence="6" type="ORF">ACFSM5_10875</name>
</gene>
<sequence>MDNRAGEMEVFALAAEQGSFSAAGRRLGLSPSAVSKLVSRIEDRLGTRLLMRSTRALTLTAEGELYLERARRILAEIAEVERLVSSGAEAVPRGRLRVNTGVGIGVRCIVPLVPEFMELYPQVELDLSLTDSMVDLVEERADIAIRTGPMRSSTLKARKLFESPRVIVAAPAYLARHGTPQVPGDLDQHNCLRFNFRRAQDDWPFRDPMTGAVEMREVFGNFLANNGSTVRQLCLEGLGLARVGRFHVEADIRAGTLVPLLEEFNGGDIEVIHAVYVGHEHLATRIRAFIDFLAARVGKTAEISFN</sequence>
<keyword evidence="4" id="KW-0804">Transcription</keyword>
<evidence type="ECO:0000256" key="2">
    <source>
        <dbReference type="ARBA" id="ARBA00023015"/>
    </source>
</evidence>
<dbReference type="PROSITE" id="PS50931">
    <property type="entry name" value="HTH_LYSR"/>
    <property type="match status" value="1"/>
</dbReference>
<dbReference type="Pfam" id="PF03466">
    <property type="entry name" value="LysR_substrate"/>
    <property type="match status" value="1"/>
</dbReference>
<dbReference type="Gene3D" id="3.40.190.290">
    <property type="match status" value="1"/>
</dbReference>
<organism evidence="6 7">
    <name type="scientific">Lacibacterium aquatile</name>
    <dbReference type="NCBI Taxonomy" id="1168082"/>
    <lineage>
        <taxon>Bacteria</taxon>
        <taxon>Pseudomonadati</taxon>
        <taxon>Pseudomonadota</taxon>
        <taxon>Alphaproteobacteria</taxon>
        <taxon>Rhodospirillales</taxon>
        <taxon>Rhodospirillaceae</taxon>
    </lineage>
</organism>
<dbReference type="Proteomes" id="UP001597295">
    <property type="component" value="Unassembled WGS sequence"/>
</dbReference>
<evidence type="ECO:0000313" key="7">
    <source>
        <dbReference type="Proteomes" id="UP001597295"/>
    </source>
</evidence>
<comment type="similarity">
    <text evidence="1">Belongs to the LysR transcriptional regulatory family.</text>
</comment>
<name>A0ABW5DQI3_9PROT</name>
<evidence type="ECO:0000256" key="4">
    <source>
        <dbReference type="ARBA" id="ARBA00023163"/>
    </source>
</evidence>
<keyword evidence="2" id="KW-0805">Transcription regulation</keyword>
<dbReference type="InterPro" id="IPR036390">
    <property type="entry name" value="WH_DNA-bd_sf"/>
</dbReference>
<dbReference type="Gene3D" id="1.10.10.10">
    <property type="entry name" value="Winged helix-like DNA-binding domain superfamily/Winged helix DNA-binding domain"/>
    <property type="match status" value="1"/>
</dbReference>
<dbReference type="PANTHER" id="PTHR30537:SF71">
    <property type="entry name" value="TRANSCRIPTIONAL REGULATORY PROTEIN"/>
    <property type="match status" value="1"/>
</dbReference>
<evidence type="ECO:0000259" key="5">
    <source>
        <dbReference type="PROSITE" id="PS50931"/>
    </source>
</evidence>
<dbReference type="PANTHER" id="PTHR30537">
    <property type="entry name" value="HTH-TYPE TRANSCRIPTIONAL REGULATOR"/>
    <property type="match status" value="1"/>
</dbReference>
<accession>A0ABW5DQI3</accession>